<organism evidence="2 3">
    <name type="scientific">Bicyclus anynana</name>
    <name type="common">Squinting bush brown butterfly</name>
    <dbReference type="NCBI Taxonomy" id="110368"/>
    <lineage>
        <taxon>Eukaryota</taxon>
        <taxon>Metazoa</taxon>
        <taxon>Ecdysozoa</taxon>
        <taxon>Arthropoda</taxon>
        <taxon>Hexapoda</taxon>
        <taxon>Insecta</taxon>
        <taxon>Pterygota</taxon>
        <taxon>Neoptera</taxon>
        <taxon>Endopterygota</taxon>
        <taxon>Lepidoptera</taxon>
        <taxon>Glossata</taxon>
        <taxon>Ditrysia</taxon>
        <taxon>Papilionoidea</taxon>
        <taxon>Nymphalidae</taxon>
        <taxon>Satyrinae</taxon>
        <taxon>Satyrini</taxon>
        <taxon>Mycalesina</taxon>
        <taxon>Bicyclus</taxon>
    </lineage>
</organism>
<sequence>MRGDDDEVEDIVGDVQYTDSQKSVTTSAVYSKDFTDSSPERHNSSGKQTYVLDRDSDDSESTFRLHRDQRLINLNEVMLPKTDMQQMLYDEINKSIRANFRPERTILTHDYTQTSKTIIELAQTEIVVKKSMQTKSLETQTSFQCLTEYKTVVKEYNNKNEVAHNVIKDMDDIKKLFLQQHPNVNDNVTLIQKSGQNNNDEQSVTEENSLSVYEESEIKNETITYSNHSSEDRIIPFIDDESKNDEDQNNIHEESECDSLKYESDIEEDSLMLENEHADNRERGDNASDTSETKTSVDNDVHELYSKLSESPLLFSSDVTIEPCALKLGTLTPLTEETSQRKSCLDITNSSQTLMEPYIDKNETLFVKNDEEVKILTNNEVIREYENFKLPPIPNKTYPNSPHINFLFSVKTNPIPSVKTERLPNLFEDRNDIYEHRWEVEAKKLGSGESPFTNGRSGMYHIKTPRDSFYLPPIQMEGVIYHNTTTSSVSPEQNSSPPENNDDAISIRSRIKELKTMTSNKTRSSGHVAIYDFLCSLLNIILKYRSRMEKRNCSPKSNSSRQERLCDIVERGCDSLCTELIRRLRSSSWLEVVETMEDIPRALEKYWTVLTVTRTADILRQVMVHIDSPRTQVARSACTALAEILKNTNYTRKPDFYEGMSMLLTKTGSFSRPVRRAANVALDAIACRVDVAHTASAICVFGVEHKSALVRCASARVLVVCCALAEGGRQILRARPPTAATARTHVLRALALLLQDKNVDTRKYALRLYALLRPLPTFEAYFLTDVDAELAVRHMKKYDAVLARHKRDSVTSLSIFS</sequence>
<feature type="region of interest" description="Disordered" evidence="1">
    <location>
        <begin position="194"/>
        <end position="215"/>
    </location>
</feature>
<dbReference type="Proteomes" id="UP001652582">
    <property type="component" value="Chromosome 10"/>
</dbReference>
<reference evidence="3" key="1">
    <citation type="submission" date="2025-08" db="UniProtKB">
        <authorList>
            <consortium name="RefSeq"/>
        </authorList>
    </citation>
    <scope>IDENTIFICATION</scope>
</reference>
<proteinExistence type="predicted"/>
<protein>
    <submittedName>
        <fullName evidence="3">Uncharacterized protein LOC112047897</fullName>
    </submittedName>
</protein>
<evidence type="ECO:0000313" key="2">
    <source>
        <dbReference type="Proteomes" id="UP001652582"/>
    </source>
</evidence>
<accession>A0ABM3LLL1</accession>
<dbReference type="Gene3D" id="1.25.10.10">
    <property type="entry name" value="Leucine-rich Repeat Variant"/>
    <property type="match status" value="1"/>
</dbReference>
<dbReference type="SUPFAM" id="SSF48371">
    <property type="entry name" value="ARM repeat"/>
    <property type="match status" value="1"/>
</dbReference>
<name>A0ABM3LLL1_BICAN</name>
<feature type="region of interest" description="Disordered" evidence="1">
    <location>
        <begin position="277"/>
        <end position="298"/>
    </location>
</feature>
<dbReference type="InterPro" id="IPR011989">
    <property type="entry name" value="ARM-like"/>
</dbReference>
<evidence type="ECO:0000313" key="3">
    <source>
        <dbReference type="RefSeq" id="XP_052739955.1"/>
    </source>
</evidence>
<dbReference type="GeneID" id="112047897"/>
<feature type="compositionally biased region" description="Basic and acidic residues" evidence="1">
    <location>
        <begin position="245"/>
        <end position="263"/>
    </location>
</feature>
<evidence type="ECO:0000256" key="1">
    <source>
        <dbReference type="SAM" id="MobiDB-lite"/>
    </source>
</evidence>
<feature type="region of interest" description="Disordered" evidence="1">
    <location>
        <begin position="26"/>
        <end position="58"/>
    </location>
</feature>
<dbReference type="InterPro" id="IPR016024">
    <property type="entry name" value="ARM-type_fold"/>
</dbReference>
<dbReference type="RefSeq" id="XP_052739955.1">
    <property type="nucleotide sequence ID" value="XM_052883995.1"/>
</dbReference>
<feature type="compositionally biased region" description="Polar residues" evidence="1">
    <location>
        <begin position="194"/>
        <end position="211"/>
    </location>
</feature>
<feature type="compositionally biased region" description="Basic and acidic residues" evidence="1">
    <location>
        <begin position="33"/>
        <end position="43"/>
    </location>
</feature>
<feature type="region of interest" description="Disordered" evidence="1">
    <location>
        <begin position="240"/>
        <end position="263"/>
    </location>
</feature>
<gene>
    <name evidence="3" type="primary">LOC112047897</name>
</gene>
<keyword evidence="2" id="KW-1185">Reference proteome</keyword>